<dbReference type="SUPFAM" id="SSF48208">
    <property type="entry name" value="Six-hairpin glycosidases"/>
    <property type="match status" value="1"/>
</dbReference>
<dbReference type="PANTHER" id="PTHR47791:SF3">
    <property type="entry name" value="MEIOTICALLY UP-REGULATED GENE 191 PROTEIN"/>
    <property type="match status" value="1"/>
</dbReference>
<dbReference type="Proteomes" id="UP001497383">
    <property type="component" value="Chromosome 4"/>
</dbReference>
<dbReference type="InterPro" id="IPR053169">
    <property type="entry name" value="MUG_Protein"/>
</dbReference>
<evidence type="ECO:0008006" key="4">
    <source>
        <dbReference type="Google" id="ProtNLM"/>
    </source>
</evidence>
<dbReference type="RefSeq" id="XP_066830743.1">
    <property type="nucleotide sequence ID" value="XM_066973956.1"/>
</dbReference>
<keyword evidence="3" id="KW-1185">Reference proteome</keyword>
<accession>A0ABP0ZN61</accession>
<evidence type="ECO:0000256" key="1">
    <source>
        <dbReference type="SAM" id="SignalP"/>
    </source>
</evidence>
<dbReference type="Pfam" id="PF03663">
    <property type="entry name" value="Glyco_hydro_76"/>
    <property type="match status" value="1"/>
</dbReference>
<dbReference type="InterPro" id="IPR005198">
    <property type="entry name" value="Glyco_hydro_76"/>
</dbReference>
<dbReference type="PANTHER" id="PTHR47791">
    <property type="entry name" value="MEIOTICALLY UP-REGULATED GENE 191 PROTEIN"/>
    <property type="match status" value="1"/>
</dbReference>
<name>A0ABP0ZN61_9ASCO</name>
<evidence type="ECO:0000313" key="2">
    <source>
        <dbReference type="EMBL" id="CAK9439705.1"/>
    </source>
</evidence>
<sequence>MAVLIIFCLVQLAFATPITKRAAFDPAGAYQSALNATWSTFWNAQYQSFNSYDPSCNPAFNYAVVWDAAVAAKAVVDSKDVDKTNLVISSLYKYQNPQGWFTSSPGGNEIYTDDNAQVLWVFLEAWSLTNNQTLLTTATNLMHLIQSQWSSVGGVTWKVGSSYIASISTAEAAFSAAKLYQYVNDASLLTFATSCLAWLDQHLTDPSDGFYYDGLSKDTWQVNKGKLTYTVGAAISAYTYLYKATGNASYLNIAMSKATATLTKPTFLNSNGAWNNPLCYVHLLFAGFADLITIGHVEGYNPSLFTQANFVYLFDQLGRSGHYASSYTSVKSSFANYVSIAGSSSGVSYAYDAGNYCSGNENQPLRTALTDGSAAQIFYSISKLT</sequence>
<dbReference type="GeneID" id="92209001"/>
<keyword evidence="1" id="KW-0732">Signal</keyword>
<protein>
    <recommendedName>
        <fullName evidence="4">Glycoside hydrolase family 76 protein</fullName>
    </recommendedName>
</protein>
<organism evidence="2 3">
    <name type="scientific">Lodderomyces beijingensis</name>
    <dbReference type="NCBI Taxonomy" id="1775926"/>
    <lineage>
        <taxon>Eukaryota</taxon>
        <taxon>Fungi</taxon>
        <taxon>Dikarya</taxon>
        <taxon>Ascomycota</taxon>
        <taxon>Saccharomycotina</taxon>
        <taxon>Pichiomycetes</taxon>
        <taxon>Debaryomycetaceae</taxon>
        <taxon>Candida/Lodderomyces clade</taxon>
        <taxon>Lodderomyces</taxon>
    </lineage>
</organism>
<feature type="signal peptide" evidence="1">
    <location>
        <begin position="1"/>
        <end position="15"/>
    </location>
</feature>
<proteinExistence type="predicted"/>
<evidence type="ECO:0000313" key="3">
    <source>
        <dbReference type="Proteomes" id="UP001497383"/>
    </source>
</evidence>
<dbReference type="InterPro" id="IPR008928">
    <property type="entry name" value="6-hairpin_glycosidase_sf"/>
</dbReference>
<gene>
    <name evidence="2" type="ORF">LODBEIA_P38050</name>
</gene>
<dbReference type="EMBL" id="OZ022408">
    <property type="protein sequence ID" value="CAK9439705.1"/>
    <property type="molecule type" value="Genomic_DNA"/>
</dbReference>
<dbReference type="Gene3D" id="1.50.10.20">
    <property type="match status" value="1"/>
</dbReference>
<feature type="chain" id="PRO_5045196215" description="Glycoside hydrolase family 76 protein" evidence="1">
    <location>
        <begin position="16"/>
        <end position="385"/>
    </location>
</feature>
<reference evidence="2 3" key="1">
    <citation type="submission" date="2024-03" db="EMBL/GenBank/DDBJ databases">
        <authorList>
            <person name="Brejova B."/>
        </authorList>
    </citation>
    <scope>NUCLEOTIDE SEQUENCE [LARGE SCALE GENOMIC DNA]</scope>
    <source>
        <strain evidence="2 3">CBS 14171</strain>
    </source>
</reference>